<protein>
    <submittedName>
        <fullName evidence="1">Uncharacterized protein</fullName>
    </submittedName>
</protein>
<dbReference type="EMBL" id="EAAA01002001">
    <property type="status" value="NOT_ANNOTATED_CDS"/>
    <property type="molecule type" value="Genomic_DNA"/>
</dbReference>
<dbReference type="Proteomes" id="UP000008144">
    <property type="component" value="Chromosome 4"/>
</dbReference>
<accession>H2XRC9</accession>
<keyword evidence="2" id="KW-1185">Reference proteome</keyword>
<evidence type="ECO:0000313" key="2">
    <source>
        <dbReference type="Proteomes" id="UP000008144"/>
    </source>
</evidence>
<sequence length="35" mass="4208">MLDSERKSLHSFLVSPETKFCKNTNLHCYVFFTHF</sequence>
<dbReference type="InParanoid" id="H2XRC9"/>
<dbReference type="HOGENOM" id="CLU_3368240_0_0_1"/>
<reference evidence="2" key="1">
    <citation type="journal article" date="2002" name="Science">
        <title>The draft genome of Ciona intestinalis: insights into chordate and vertebrate origins.</title>
        <authorList>
            <person name="Dehal P."/>
            <person name="Satou Y."/>
            <person name="Campbell R.K."/>
            <person name="Chapman J."/>
            <person name="Degnan B."/>
            <person name="De Tomaso A."/>
            <person name="Davidson B."/>
            <person name="Di Gregorio A."/>
            <person name="Gelpke M."/>
            <person name="Goodstein D.M."/>
            <person name="Harafuji N."/>
            <person name="Hastings K.E."/>
            <person name="Ho I."/>
            <person name="Hotta K."/>
            <person name="Huang W."/>
            <person name="Kawashima T."/>
            <person name="Lemaire P."/>
            <person name="Martinez D."/>
            <person name="Meinertzhagen I.A."/>
            <person name="Necula S."/>
            <person name="Nonaka M."/>
            <person name="Putnam N."/>
            <person name="Rash S."/>
            <person name="Saiga H."/>
            <person name="Satake M."/>
            <person name="Terry A."/>
            <person name="Yamada L."/>
            <person name="Wang H.G."/>
            <person name="Awazu S."/>
            <person name="Azumi K."/>
            <person name="Boore J."/>
            <person name="Branno M."/>
            <person name="Chin-Bow S."/>
            <person name="DeSantis R."/>
            <person name="Doyle S."/>
            <person name="Francino P."/>
            <person name="Keys D.N."/>
            <person name="Haga S."/>
            <person name="Hayashi H."/>
            <person name="Hino K."/>
            <person name="Imai K.S."/>
            <person name="Inaba K."/>
            <person name="Kano S."/>
            <person name="Kobayashi K."/>
            <person name="Kobayashi M."/>
            <person name="Lee B.I."/>
            <person name="Makabe K.W."/>
            <person name="Manohar C."/>
            <person name="Matassi G."/>
            <person name="Medina M."/>
            <person name="Mochizuki Y."/>
            <person name="Mount S."/>
            <person name="Morishita T."/>
            <person name="Miura S."/>
            <person name="Nakayama A."/>
            <person name="Nishizaka S."/>
            <person name="Nomoto H."/>
            <person name="Ohta F."/>
            <person name="Oishi K."/>
            <person name="Rigoutsos I."/>
            <person name="Sano M."/>
            <person name="Sasaki A."/>
            <person name="Sasakura Y."/>
            <person name="Shoguchi E."/>
            <person name="Shin-i T."/>
            <person name="Spagnuolo A."/>
            <person name="Stainier D."/>
            <person name="Suzuki M.M."/>
            <person name="Tassy O."/>
            <person name="Takatori N."/>
            <person name="Tokuoka M."/>
            <person name="Yagi K."/>
            <person name="Yoshizaki F."/>
            <person name="Wada S."/>
            <person name="Zhang C."/>
            <person name="Hyatt P.D."/>
            <person name="Larimer F."/>
            <person name="Detter C."/>
            <person name="Doggett N."/>
            <person name="Glavina T."/>
            <person name="Hawkins T."/>
            <person name="Richardson P."/>
            <person name="Lucas S."/>
            <person name="Kohara Y."/>
            <person name="Levine M."/>
            <person name="Satoh N."/>
            <person name="Rokhsar D.S."/>
        </authorList>
    </citation>
    <scope>NUCLEOTIDE SEQUENCE [LARGE SCALE GENOMIC DNA]</scope>
</reference>
<organism evidence="1 2">
    <name type="scientific">Ciona intestinalis</name>
    <name type="common">Transparent sea squirt</name>
    <name type="synonym">Ascidia intestinalis</name>
    <dbReference type="NCBI Taxonomy" id="7719"/>
    <lineage>
        <taxon>Eukaryota</taxon>
        <taxon>Metazoa</taxon>
        <taxon>Chordata</taxon>
        <taxon>Tunicata</taxon>
        <taxon>Ascidiacea</taxon>
        <taxon>Phlebobranchia</taxon>
        <taxon>Cionidae</taxon>
        <taxon>Ciona</taxon>
    </lineage>
</organism>
<evidence type="ECO:0000313" key="1">
    <source>
        <dbReference type="Ensembl" id="ENSCINP00000032213.1"/>
    </source>
</evidence>
<reference evidence="1" key="3">
    <citation type="submission" date="2025-08" db="UniProtKB">
        <authorList>
            <consortium name="Ensembl"/>
        </authorList>
    </citation>
    <scope>IDENTIFICATION</scope>
</reference>
<dbReference type="Ensembl" id="ENSCINT00000030719.1">
    <property type="protein sequence ID" value="ENSCINP00000032213.1"/>
    <property type="gene ID" value="ENSCING00000018979.1"/>
</dbReference>
<name>H2XRC9_CIOIN</name>
<dbReference type="AlphaFoldDB" id="H2XRC9"/>
<reference evidence="1" key="4">
    <citation type="submission" date="2025-09" db="UniProtKB">
        <authorList>
            <consortium name="Ensembl"/>
        </authorList>
    </citation>
    <scope>IDENTIFICATION</scope>
</reference>
<reference evidence="1" key="2">
    <citation type="journal article" date="2008" name="Genome Biol.">
        <title>Improved genome assembly and evidence-based global gene model set for the chordate Ciona intestinalis: new insight into intron and operon populations.</title>
        <authorList>
            <person name="Satou Y."/>
            <person name="Mineta K."/>
            <person name="Ogasawara M."/>
            <person name="Sasakura Y."/>
            <person name="Shoguchi E."/>
            <person name="Ueno K."/>
            <person name="Yamada L."/>
            <person name="Matsumoto J."/>
            <person name="Wasserscheid J."/>
            <person name="Dewar K."/>
            <person name="Wiley G.B."/>
            <person name="Macmil S.L."/>
            <person name="Roe B.A."/>
            <person name="Zeller R.W."/>
            <person name="Hastings K.E."/>
            <person name="Lemaire P."/>
            <person name="Lindquist E."/>
            <person name="Endo T."/>
            <person name="Hotta K."/>
            <person name="Inaba K."/>
        </authorList>
    </citation>
    <scope>NUCLEOTIDE SEQUENCE [LARGE SCALE GENOMIC DNA]</scope>
    <source>
        <strain evidence="1">wild type</strain>
    </source>
</reference>
<proteinExistence type="predicted"/>